<dbReference type="PROSITE" id="PS50893">
    <property type="entry name" value="ABC_TRANSPORTER_2"/>
    <property type="match status" value="2"/>
</dbReference>
<dbReference type="CDD" id="cd03215">
    <property type="entry name" value="ABC_Carb_Monos_II"/>
    <property type="match status" value="1"/>
</dbReference>
<protein>
    <submittedName>
        <fullName evidence="13">Sugar ABC transporter ATP-binding protein</fullName>
    </submittedName>
</protein>
<dbReference type="InterPro" id="IPR003439">
    <property type="entry name" value="ABC_transporter-like_ATP-bd"/>
</dbReference>
<keyword evidence="3" id="KW-1003">Cell membrane</keyword>
<dbReference type="GO" id="GO:0005886">
    <property type="term" value="C:plasma membrane"/>
    <property type="evidence" value="ECO:0007669"/>
    <property type="project" value="UniProtKB-SubCell"/>
</dbReference>
<evidence type="ECO:0000256" key="4">
    <source>
        <dbReference type="ARBA" id="ARBA00022519"/>
    </source>
</evidence>
<evidence type="ECO:0000256" key="7">
    <source>
        <dbReference type="ARBA" id="ARBA00022741"/>
    </source>
</evidence>
<reference evidence="13 14" key="1">
    <citation type="submission" date="2019-03" db="EMBL/GenBank/DDBJ databases">
        <title>Paraburkholderia sp. isolated from native Mimosa gymnas in Guartela State Park, Brazil.</title>
        <authorList>
            <person name="Paulitsch F."/>
            <person name="Hungria M."/>
            <person name="Delamuta J.R.M."/>
            <person name="Ribeiro R.A."/>
            <person name="Dall'Agnol R."/>
            <person name="Silva J.S.B."/>
        </authorList>
    </citation>
    <scope>NUCLEOTIDE SEQUENCE [LARGE SCALE GENOMIC DNA]</scope>
    <source>
        <strain evidence="13 14">CNPSo 3008</strain>
    </source>
</reference>
<organism evidence="13 14">
    <name type="scientific">Paraburkholderia guartelaensis</name>
    <dbReference type="NCBI Taxonomy" id="2546446"/>
    <lineage>
        <taxon>Bacteria</taxon>
        <taxon>Pseudomonadati</taxon>
        <taxon>Pseudomonadota</taxon>
        <taxon>Betaproteobacteria</taxon>
        <taxon>Burkholderiales</taxon>
        <taxon>Burkholderiaceae</taxon>
        <taxon>Paraburkholderia</taxon>
    </lineage>
</organism>
<dbReference type="InterPro" id="IPR003593">
    <property type="entry name" value="AAA+_ATPase"/>
</dbReference>
<keyword evidence="8 13" id="KW-0067">ATP-binding</keyword>
<dbReference type="PANTHER" id="PTHR43790:SF9">
    <property type="entry name" value="GALACTOFURANOSE TRANSPORTER ATP-BINDING PROTEIN YTFR"/>
    <property type="match status" value="1"/>
</dbReference>
<dbReference type="AlphaFoldDB" id="A0A4R5L2V7"/>
<comment type="subcellular location">
    <subcellularLocation>
        <location evidence="1">Cell membrane</location>
        <topology evidence="1">Peripheral membrane protein</topology>
    </subcellularLocation>
</comment>
<evidence type="ECO:0000256" key="8">
    <source>
        <dbReference type="ARBA" id="ARBA00022840"/>
    </source>
</evidence>
<sequence>MTTSAPADRTNRTGRAGSATAAPRAVLETHGVSKTFGVVRALRDVSLTLRAGEVHGLVGENGAGKSTLIKVLTGFHQPDSGALTLDGADVAFDSPRAAQGAGVCAVYQEINLIPERSVADNIFLCHEPKRFGILTDRKRMLERAADIVQRYRLAVDPAARLGSLGLGAQQMVAIARGVSLGARVLILDEPTSALSGAEVDVLFEVVDRLRAEGIALLFVSHRLSECYRLCDRFTVMRDGAVVRTGTPAELPRAALIAAMLGRESAGEHAWAERSGSADADADATPALAVDHLQWGNRVRDVSLRVARKEIVGLAGLLGSGRTETFKTIFGAQKADGGEVDIAGRALTHANPARSIGRGLAFLSEDRRVEGIFPRLSVRENIVASLLPRISRFGFISRAKEAQVVRESIERLGIKTAGPGALITTLSGGNQQKALIARCLSTRPTVLLLDDPTRGIDVGAKEEVHRVVQELAQEGLAVVVTSSEMEELLALTDRLVVLNEGATEGGMPTAGAHPDDVLAVLAGAGSDDSADHDGGTA</sequence>
<dbReference type="EMBL" id="SMOD01000049">
    <property type="protein sequence ID" value="TDG02948.1"/>
    <property type="molecule type" value="Genomic_DNA"/>
</dbReference>
<evidence type="ECO:0000256" key="11">
    <source>
        <dbReference type="SAM" id="MobiDB-lite"/>
    </source>
</evidence>
<evidence type="ECO:0000256" key="1">
    <source>
        <dbReference type="ARBA" id="ARBA00004202"/>
    </source>
</evidence>
<evidence type="ECO:0000256" key="2">
    <source>
        <dbReference type="ARBA" id="ARBA00022448"/>
    </source>
</evidence>
<keyword evidence="7" id="KW-0547">Nucleotide-binding</keyword>
<keyword evidence="4" id="KW-0997">Cell inner membrane</keyword>
<evidence type="ECO:0000256" key="9">
    <source>
        <dbReference type="ARBA" id="ARBA00022967"/>
    </source>
</evidence>
<dbReference type="InterPro" id="IPR050107">
    <property type="entry name" value="ABC_carbohydrate_import_ATPase"/>
</dbReference>
<dbReference type="InterPro" id="IPR017871">
    <property type="entry name" value="ABC_transporter-like_CS"/>
</dbReference>
<evidence type="ECO:0000256" key="5">
    <source>
        <dbReference type="ARBA" id="ARBA00022597"/>
    </source>
</evidence>
<keyword evidence="5" id="KW-0762">Sugar transport</keyword>
<evidence type="ECO:0000256" key="10">
    <source>
        <dbReference type="ARBA" id="ARBA00023136"/>
    </source>
</evidence>
<dbReference type="Proteomes" id="UP000295606">
    <property type="component" value="Unassembled WGS sequence"/>
</dbReference>
<keyword evidence="10" id="KW-0472">Membrane</keyword>
<feature type="region of interest" description="Disordered" evidence="11">
    <location>
        <begin position="1"/>
        <end position="22"/>
    </location>
</feature>
<evidence type="ECO:0000259" key="12">
    <source>
        <dbReference type="PROSITE" id="PS50893"/>
    </source>
</evidence>
<feature type="domain" description="ABC transporter" evidence="12">
    <location>
        <begin position="27"/>
        <end position="263"/>
    </location>
</feature>
<keyword evidence="9" id="KW-1278">Translocase</keyword>
<evidence type="ECO:0000313" key="14">
    <source>
        <dbReference type="Proteomes" id="UP000295606"/>
    </source>
</evidence>
<keyword evidence="2" id="KW-0813">Transport</keyword>
<dbReference type="FunFam" id="3.40.50.300:FF:000127">
    <property type="entry name" value="Ribose import ATP-binding protein RbsA"/>
    <property type="match status" value="1"/>
</dbReference>
<dbReference type="GO" id="GO:0016887">
    <property type="term" value="F:ATP hydrolysis activity"/>
    <property type="evidence" value="ECO:0007669"/>
    <property type="project" value="InterPro"/>
</dbReference>
<dbReference type="InterPro" id="IPR027417">
    <property type="entry name" value="P-loop_NTPase"/>
</dbReference>
<gene>
    <name evidence="13" type="ORF">E1N52_37035</name>
</gene>
<dbReference type="SUPFAM" id="SSF52540">
    <property type="entry name" value="P-loop containing nucleoside triphosphate hydrolases"/>
    <property type="match status" value="2"/>
</dbReference>
<feature type="domain" description="ABC transporter" evidence="12">
    <location>
        <begin position="278"/>
        <end position="524"/>
    </location>
</feature>
<keyword evidence="6" id="KW-0677">Repeat</keyword>
<dbReference type="CDD" id="cd03216">
    <property type="entry name" value="ABC_Carb_Monos_I"/>
    <property type="match status" value="1"/>
</dbReference>
<dbReference type="RefSeq" id="WP_133189287.1">
    <property type="nucleotide sequence ID" value="NZ_SMOD01000049.1"/>
</dbReference>
<dbReference type="PROSITE" id="PS00211">
    <property type="entry name" value="ABC_TRANSPORTER_1"/>
    <property type="match status" value="1"/>
</dbReference>
<dbReference type="Gene3D" id="3.40.50.300">
    <property type="entry name" value="P-loop containing nucleotide triphosphate hydrolases"/>
    <property type="match status" value="2"/>
</dbReference>
<evidence type="ECO:0000313" key="13">
    <source>
        <dbReference type="EMBL" id="TDG02948.1"/>
    </source>
</evidence>
<proteinExistence type="predicted"/>
<dbReference type="PANTHER" id="PTHR43790">
    <property type="entry name" value="CARBOHYDRATE TRANSPORT ATP-BINDING PROTEIN MG119-RELATED"/>
    <property type="match status" value="1"/>
</dbReference>
<name>A0A4R5L2V7_9BURK</name>
<accession>A0A4R5L2V7</accession>
<dbReference type="GO" id="GO:0005524">
    <property type="term" value="F:ATP binding"/>
    <property type="evidence" value="ECO:0007669"/>
    <property type="project" value="UniProtKB-KW"/>
</dbReference>
<dbReference type="SMART" id="SM00382">
    <property type="entry name" value="AAA"/>
    <property type="match status" value="2"/>
</dbReference>
<dbReference type="OrthoDB" id="9776369at2"/>
<evidence type="ECO:0000256" key="6">
    <source>
        <dbReference type="ARBA" id="ARBA00022737"/>
    </source>
</evidence>
<dbReference type="Pfam" id="PF00005">
    <property type="entry name" value="ABC_tran"/>
    <property type="match status" value="2"/>
</dbReference>
<comment type="caution">
    <text evidence="13">The sequence shown here is derived from an EMBL/GenBank/DDBJ whole genome shotgun (WGS) entry which is preliminary data.</text>
</comment>
<evidence type="ECO:0000256" key="3">
    <source>
        <dbReference type="ARBA" id="ARBA00022475"/>
    </source>
</evidence>